<dbReference type="InterPro" id="IPR023375">
    <property type="entry name" value="ADC_dom_sf"/>
</dbReference>
<dbReference type="PANTHER" id="PTHR39186:SF1">
    <property type="entry name" value="DUF2071 DOMAIN-CONTAINING PROTEIN"/>
    <property type="match status" value="1"/>
</dbReference>
<sequence>MSTARSRTAGSPFTEREGARAYVRGMKRTSGPGKILKDSDHRAYPVPAGPWALSMSWHDLLFMHWPVSAEELRPLIPPALNLDTFDGDAWLGVVPFRMSGVRPRFLPAVPGLSGFPELNLRTYVSAGGRPGIWFFSLDAHNPVAVRLARATFHLPYFDARMSSRKEGEGISYRSVRTHRGAWPAEFAGRYRPAGEPFESRPGSLERFLTERYCLYTADGRGNVRRGEIHHQLWPLRPAEAEVETLRMTGQIGVALPDTPPLLHFSERLDVLAWPPKRLEP</sequence>
<evidence type="ECO:0000313" key="2">
    <source>
        <dbReference type="EMBL" id="CAA9421516.1"/>
    </source>
</evidence>
<gene>
    <name evidence="2" type="ORF">AVDCRST_MAG22-2604</name>
</gene>
<name>A0A6J4PQU2_9ACTN</name>
<dbReference type="Pfam" id="PF09844">
    <property type="entry name" value="DUF2071"/>
    <property type="match status" value="1"/>
</dbReference>
<organism evidence="2">
    <name type="scientific">uncultured Rubrobacteraceae bacterium</name>
    <dbReference type="NCBI Taxonomy" id="349277"/>
    <lineage>
        <taxon>Bacteria</taxon>
        <taxon>Bacillati</taxon>
        <taxon>Actinomycetota</taxon>
        <taxon>Rubrobacteria</taxon>
        <taxon>Rubrobacterales</taxon>
        <taxon>Rubrobacteraceae</taxon>
        <taxon>environmental samples</taxon>
    </lineage>
</organism>
<evidence type="ECO:0008006" key="3">
    <source>
        <dbReference type="Google" id="ProtNLM"/>
    </source>
</evidence>
<dbReference type="EMBL" id="CADCUV010000117">
    <property type="protein sequence ID" value="CAA9421516.1"/>
    <property type="molecule type" value="Genomic_DNA"/>
</dbReference>
<dbReference type="InterPro" id="IPR018644">
    <property type="entry name" value="DUF2071"/>
</dbReference>
<dbReference type="SUPFAM" id="SSF160104">
    <property type="entry name" value="Acetoacetate decarboxylase-like"/>
    <property type="match status" value="1"/>
</dbReference>
<feature type="compositionally biased region" description="Polar residues" evidence="1">
    <location>
        <begin position="1"/>
        <end position="11"/>
    </location>
</feature>
<dbReference type="PANTHER" id="PTHR39186">
    <property type="entry name" value="DUF2071 FAMILY PROTEIN"/>
    <property type="match status" value="1"/>
</dbReference>
<dbReference type="Gene3D" id="2.40.400.10">
    <property type="entry name" value="Acetoacetate decarboxylase-like"/>
    <property type="match status" value="1"/>
</dbReference>
<proteinExistence type="predicted"/>
<feature type="region of interest" description="Disordered" evidence="1">
    <location>
        <begin position="1"/>
        <end position="39"/>
    </location>
</feature>
<reference evidence="2" key="1">
    <citation type="submission" date="2020-02" db="EMBL/GenBank/DDBJ databases">
        <authorList>
            <person name="Meier V. D."/>
        </authorList>
    </citation>
    <scope>NUCLEOTIDE SEQUENCE</scope>
    <source>
        <strain evidence="2">AVDCRST_MAG22</strain>
    </source>
</reference>
<dbReference type="AlphaFoldDB" id="A0A6J4PQU2"/>
<protein>
    <recommendedName>
        <fullName evidence="3">DUF2071 domain-containing protein</fullName>
    </recommendedName>
</protein>
<evidence type="ECO:0000256" key="1">
    <source>
        <dbReference type="SAM" id="MobiDB-lite"/>
    </source>
</evidence>
<accession>A0A6J4PQU2</accession>